<evidence type="ECO:0000313" key="4">
    <source>
        <dbReference type="Proteomes" id="UP000257451"/>
    </source>
</evidence>
<dbReference type="Proteomes" id="UP000257451">
    <property type="component" value="Unassembled WGS sequence"/>
</dbReference>
<evidence type="ECO:0000256" key="1">
    <source>
        <dbReference type="SAM" id="MobiDB-lite"/>
    </source>
</evidence>
<evidence type="ECO:0000313" key="3">
    <source>
        <dbReference type="EMBL" id="RFZ36933.1"/>
    </source>
</evidence>
<organism evidence="3 4">
    <name type="scientific">Mycobacterium marinum</name>
    <dbReference type="NCBI Taxonomy" id="1781"/>
    <lineage>
        <taxon>Bacteria</taxon>
        <taxon>Bacillati</taxon>
        <taxon>Actinomycetota</taxon>
        <taxon>Actinomycetes</taxon>
        <taxon>Mycobacteriales</taxon>
        <taxon>Mycobacteriaceae</taxon>
        <taxon>Mycobacterium</taxon>
        <taxon>Mycobacterium ulcerans group</taxon>
    </lineage>
</organism>
<dbReference type="EMBL" id="PEDF01000139">
    <property type="protein sequence ID" value="RFZ36933.1"/>
    <property type="molecule type" value="Genomic_DNA"/>
</dbReference>
<protein>
    <recommendedName>
        <fullName evidence="2">ESX-1 secretion-associated protein EspA/EspE-like domain-containing protein</fullName>
    </recommendedName>
</protein>
<reference evidence="3 4" key="1">
    <citation type="journal article" date="2018" name="Sci. Rep.">
        <title>Extensive genomic diversity among Mycobacterium marinum strains revealed by whole genome sequencing.</title>
        <authorList>
            <person name="Das S."/>
            <person name="Pettersson B.M."/>
            <person name="Behra P.R."/>
            <person name="Mallick A."/>
            <person name="Cheramie M."/>
            <person name="Ramesh M."/>
            <person name="Shirreff L."/>
            <person name="DuCote T."/>
            <person name="Dasgupta S."/>
            <person name="Ennis D.G."/>
            <person name="Kirsebom L.A."/>
        </authorList>
    </citation>
    <scope>NUCLEOTIDE SEQUENCE [LARGE SCALE GENOMIC DNA]</scope>
    <source>
        <strain evidence="3 4">Davis1</strain>
    </source>
</reference>
<proteinExistence type="predicted"/>
<dbReference type="InterPro" id="IPR043796">
    <property type="entry name" value="ESX-1_EspA/EspE-like"/>
</dbReference>
<comment type="caution">
    <text evidence="3">The sequence shown here is derived from an EMBL/GenBank/DDBJ whole genome shotgun (WGS) entry which is preliminary data.</text>
</comment>
<evidence type="ECO:0000259" key="2">
    <source>
        <dbReference type="Pfam" id="PF18879"/>
    </source>
</evidence>
<accession>A0A3E2MSA9</accession>
<dbReference type="AlphaFoldDB" id="A0A3E2MSA9"/>
<dbReference type="Pfam" id="PF18879">
    <property type="entry name" value="EspA_EspE"/>
    <property type="match status" value="1"/>
</dbReference>
<dbReference type="RefSeq" id="WP_142926787.1">
    <property type="nucleotide sequence ID" value="NZ_PEDF01000139.1"/>
</dbReference>
<sequence length="431" mass="45640">MPWTWPWEPPDFWPTGDEMTAFRTANPEASLEDIQEAVNHWQERMTQNWREQRESNHLGSAICLLTSATLSIMALDVAHVNTDENPERGDRLEGSASMFDGLGVQIAALVPDGGWQGIAAQAYQAANLGQSRHAELMADLDRHVAELVSSQAQEVSDLGKFLVVRAVITFMVILPSCLAFEASGYLEFSLILALGWCTTVLAMAISRRVHLAHTTSRNANEVRAATQRVTDLFAALSRHGESTLDSPVMVSPDAGLPSRDGVSQFAVADDSIAPSLLPDLGAAFAALPGTPEFHLATDPGAGLPDFGAPGLPIPPLTGMPASLDPAYLPDLPDVSGVLAGLPTIAPLSTILGQLGGLAGPTNVVGQLANTATQHAQMITTLAQRHAPGAGHHTPDHNTGGPDTMGATTTADQRAPIDTQTRPTQQHSRRLG</sequence>
<feature type="region of interest" description="Disordered" evidence="1">
    <location>
        <begin position="384"/>
        <end position="431"/>
    </location>
</feature>
<name>A0A3E2MSA9_MYCMR</name>
<feature type="compositionally biased region" description="Polar residues" evidence="1">
    <location>
        <begin position="405"/>
        <end position="425"/>
    </location>
</feature>
<gene>
    <name evidence="3" type="ORF">DAVIS_03918</name>
</gene>
<feature type="domain" description="ESX-1 secretion-associated protein EspA/EspE-like" evidence="2">
    <location>
        <begin position="85"/>
        <end position="157"/>
    </location>
</feature>